<gene>
    <name evidence="3" type="ORF">PHLGIDRAFT_33551</name>
</gene>
<protein>
    <submittedName>
        <fullName evidence="3">Uncharacterized protein</fullName>
    </submittedName>
</protein>
<organism evidence="3 4">
    <name type="scientific">Phlebiopsis gigantea (strain 11061_1 CR5-6)</name>
    <name type="common">White-rot fungus</name>
    <name type="synonym">Peniophora gigantea</name>
    <dbReference type="NCBI Taxonomy" id="745531"/>
    <lineage>
        <taxon>Eukaryota</taxon>
        <taxon>Fungi</taxon>
        <taxon>Dikarya</taxon>
        <taxon>Basidiomycota</taxon>
        <taxon>Agaricomycotina</taxon>
        <taxon>Agaricomycetes</taxon>
        <taxon>Polyporales</taxon>
        <taxon>Phanerochaetaceae</taxon>
        <taxon>Phlebiopsis</taxon>
    </lineage>
</organism>
<dbReference type="EMBL" id="KN840448">
    <property type="protein sequence ID" value="KIP11217.1"/>
    <property type="molecule type" value="Genomic_DNA"/>
</dbReference>
<evidence type="ECO:0000256" key="2">
    <source>
        <dbReference type="SAM" id="SignalP"/>
    </source>
</evidence>
<sequence length="323" mass="33100">MLNFRLLAGVAVAFALVSSTIAGPSEAVPAVTARAEHFNPVGLRLAPMNNTVAPAKRMTNAERLARGLTPNPPHRRAPGQLRARQSATPTSDSAAPTSSDLPSSASSSASDSATPASSSPSAAPACSTYNGYIKARYSSPTGQYTDGYVTNTLNSHGEWGFTHAPSQALAVSFELCTADAGAPVTLLSTNADTAYPYLAAITGFANTGDRDTLSAGSRNYAYIGGTGSDVPYGVDPQPQANSFSTAAGSSEDVETANWTIDPATGAVSAEWYNADGSAPATTLVYVPSAAAWAIVGDLNVFANNFGTAYRATWTFITALPAAS</sequence>
<accession>A0A0C3SCU1</accession>
<feature type="region of interest" description="Disordered" evidence="1">
    <location>
        <begin position="65"/>
        <end position="125"/>
    </location>
</feature>
<dbReference type="AlphaFoldDB" id="A0A0C3SCU1"/>
<dbReference type="STRING" id="745531.A0A0C3SCU1"/>
<name>A0A0C3SCU1_PHLG1</name>
<dbReference type="HOGENOM" id="CLU_066064_0_1_1"/>
<proteinExistence type="predicted"/>
<feature type="signal peptide" evidence="2">
    <location>
        <begin position="1"/>
        <end position="22"/>
    </location>
</feature>
<evidence type="ECO:0000256" key="1">
    <source>
        <dbReference type="SAM" id="MobiDB-lite"/>
    </source>
</evidence>
<keyword evidence="2" id="KW-0732">Signal</keyword>
<evidence type="ECO:0000313" key="3">
    <source>
        <dbReference type="EMBL" id="KIP11217.1"/>
    </source>
</evidence>
<keyword evidence="4" id="KW-1185">Reference proteome</keyword>
<dbReference type="OrthoDB" id="2752010at2759"/>
<evidence type="ECO:0000313" key="4">
    <source>
        <dbReference type="Proteomes" id="UP000053257"/>
    </source>
</evidence>
<reference evidence="3 4" key="1">
    <citation type="journal article" date="2014" name="PLoS Genet.">
        <title>Analysis of the Phlebiopsis gigantea genome, transcriptome and secretome provides insight into its pioneer colonization strategies of wood.</title>
        <authorList>
            <person name="Hori C."/>
            <person name="Ishida T."/>
            <person name="Igarashi K."/>
            <person name="Samejima M."/>
            <person name="Suzuki H."/>
            <person name="Master E."/>
            <person name="Ferreira P."/>
            <person name="Ruiz-Duenas F.J."/>
            <person name="Held B."/>
            <person name="Canessa P."/>
            <person name="Larrondo L.F."/>
            <person name="Schmoll M."/>
            <person name="Druzhinina I.S."/>
            <person name="Kubicek C.P."/>
            <person name="Gaskell J.A."/>
            <person name="Kersten P."/>
            <person name="St John F."/>
            <person name="Glasner J."/>
            <person name="Sabat G."/>
            <person name="Splinter BonDurant S."/>
            <person name="Syed K."/>
            <person name="Yadav J."/>
            <person name="Mgbeahuruike A.C."/>
            <person name="Kovalchuk A."/>
            <person name="Asiegbu F.O."/>
            <person name="Lackner G."/>
            <person name="Hoffmeister D."/>
            <person name="Rencoret J."/>
            <person name="Gutierrez A."/>
            <person name="Sun H."/>
            <person name="Lindquist E."/>
            <person name="Barry K."/>
            <person name="Riley R."/>
            <person name="Grigoriev I.V."/>
            <person name="Henrissat B."/>
            <person name="Kues U."/>
            <person name="Berka R.M."/>
            <person name="Martinez A.T."/>
            <person name="Covert S.F."/>
            <person name="Blanchette R.A."/>
            <person name="Cullen D."/>
        </authorList>
    </citation>
    <scope>NUCLEOTIDE SEQUENCE [LARGE SCALE GENOMIC DNA]</scope>
    <source>
        <strain evidence="3 4">11061_1 CR5-6</strain>
    </source>
</reference>
<dbReference type="Proteomes" id="UP000053257">
    <property type="component" value="Unassembled WGS sequence"/>
</dbReference>
<feature type="chain" id="PRO_5002169811" evidence="2">
    <location>
        <begin position="23"/>
        <end position="323"/>
    </location>
</feature>
<feature type="compositionally biased region" description="Low complexity" evidence="1">
    <location>
        <begin position="86"/>
        <end position="125"/>
    </location>
</feature>